<dbReference type="PANTHER" id="PTHR38436:SF3">
    <property type="entry name" value="CARBOXYMETHYLENEBUTENOLIDASE-RELATED"/>
    <property type="match status" value="1"/>
</dbReference>
<dbReference type="InterPro" id="IPR009959">
    <property type="entry name" value="Cyclase_SnoaL-like"/>
</dbReference>
<keyword evidence="2" id="KW-1185">Reference proteome</keyword>
<protein>
    <submittedName>
        <fullName evidence="1">Carboxymethylenebutenolidase</fullName>
    </submittedName>
</protein>
<evidence type="ECO:0000313" key="1">
    <source>
        <dbReference type="EMBL" id="KAF2663022.1"/>
    </source>
</evidence>
<dbReference type="PANTHER" id="PTHR38436">
    <property type="entry name" value="POLYKETIDE CYCLASE SNOAL-LIKE DOMAIN"/>
    <property type="match status" value="1"/>
</dbReference>
<dbReference type="SUPFAM" id="SSF54427">
    <property type="entry name" value="NTF2-like"/>
    <property type="match status" value="1"/>
</dbReference>
<gene>
    <name evidence="1" type="ORF">K491DRAFT_616904</name>
</gene>
<evidence type="ECO:0000313" key="2">
    <source>
        <dbReference type="Proteomes" id="UP000799324"/>
    </source>
</evidence>
<dbReference type="InterPro" id="IPR032710">
    <property type="entry name" value="NTF2-like_dom_sf"/>
</dbReference>
<dbReference type="Gene3D" id="3.10.450.50">
    <property type="match status" value="1"/>
</dbReference>
<reference evidence="1" key="1">
    <citation type="journal article" date="2020" name="Stud. Mycol.">
        <title>101 Dothideomycetes genomes: a test case for predicting lifestyles and emergence of pathogens.</title>
        <authorList>
            <person name="Haridas S."/>
            <person name="Albert R."/>
            <person name="Binder M."/>
            <person name="Bloem J."/>
            <person name="Labutti K."/>
            <person name="Salamov A."/>
            <person name="Andreopoulos B."/>
            <person name="Baker S."/>
            <person name="Barry K."/>
            <person name="Bills G."/>
            <person name="Bluhm B."/>
            <person name="Cannon C."/>
            <person name="Castanera R."/>
            <person name="Culley D."/>
            <person name="Daum C."/>
            <person name="Ezra D."/>
            <person name="Gonzalez J."/>
            <person name="Henrissat B."/>
            <person name="Kuo A."/>
            <person name="Liang C."/>
            <person name="Lipzen A."/>
            <person name="Lutzoni F."/>
            <person name="Magnuson J."/>
            <person name="Mondo S."/>
            <person name="Nolan M."/>
            <person name="Ohm R."/>
            <person name="Pangilinan J."/>
            <person name="Park H.-J."/>
            <person name="Ramirez L."/>
            <person name="Alfaro M."/>
            <person name="Sun H."/>
            <person name="Tritt A."/>
            <person name="Yoshinaga Y."/>
            <person name="Zwiers L.-H."/>
            <person name="Turgeon B."/>
            <person name="Goodwin S."/>
            <person name="Spatafora J."/>
            <person name="Crous P."/>
            <person name="Grigoriev I."/>
        </authorList>
    </citation>
    <scope>NUCLEOTIDE SEQUENCE</scope>
    <source>
        <strain evidence="1">CBS 122681</strain>
    </source>
</reference>
<organism evidence="1 2">
    <name type="scientific">Lophiostoma macrostomum CBS 122681</name>
    <dbReference type="NCBI Taxonomy" id="1314788"/>
    <lineage>
        <taxon>Eukaryota</taxon>
        <taxon>Fungi</taxon>
        <taxon>Dikarya</taxon>
        <taxon>Ascomycota</taxon>
        <taxon>Pezizomycotina</taxon>
        <taxon>Dothideomycetes</taxon>
        <taxon>Pleosporomycetidae</taxon>
        <taxon>Pleosporales</taxon>
        <taxon>Lophiostomataceae</taxon>
        <taxon>Lophiostoma</taxon>
    </lineage>
</organism>
<proteinExistence type="predicted"/>
<name>A0A6A6TT67_9PLEO</name>
<dbReference type="GO" id="GO:0030638">
    <property type="term" value="P:polyketide metabolic process"/>
    <property type="evidence" value="ECO:0007669"/>
    <property type="project" value="InterPro"/>
</dbReference>
<dbReference type="Proteomes" id="UP000799324">
    <property type="component" value="Unassembled WGS sequence"/>
</dbReference>
<dbReference type="AlphaFoldDB" id="A0A6A6TT67"/>
<dbReference type="OrthoDB" id="5440at2759"/>
<accession>A0A6A6TT67</accession>
<dbReference type="EMBL" id="MU004288">
    <property type="protein sequence ID" value="KAF2663022.1"/>
    <property type="molecule type" value="Genomic_DNA"/>
</dbReference>
<sequence length="431" mass="47638">MGGGPVSPGEKPSIKISPHLIVQPPLSRKGVGPGLILVLDHYARLEQSERHLDPPPLTKWAEEGFAVAQILVPGKTEDGGEFPLEKAIEELRKLKECDASGGFGLISYLTSSPFYVEEKACHYSDIKAIVSYGGRKFTPISAPSVPPQLLHISRPPECTRQGIVPLVPHSESSDAHTPVKGVVKSFRYLDVKADSRWAIPSDERYHAASAGLAHTRSLSFLKPLLNGPYFDLEAIWDEHCKYEFGERDVERTMATMVVQPYVNHIPTMTGGIGKERLTAFYTHHFVFSNPPDTAMDLVSRTVGVDRVIDEFVFKLTHDRVVDWLLPGVPPTGKYLQIPFTSVVAMRGDRLCHEHISWDQATALHQAGILPEWAKFPYPIDGKEPAQGKRFEVRLPAAGVETSKKLVEEGSVASNSLIEKDGGKGWREVDDV</sequence>